<reference evidence="1 2" key="1">
    <citation type="submission" date="2020-08" db="EMBL/GenBank/DDBJ databases">
        <authorList>
            <person name="Koutsovoulos G."/>
            <person name="Danchin GJ E."/>
        </authorList>
    </citation>
    <scope>NUCLEOTIDE SEQUENCE [LARGE SCALE GENOMIC DNA]</scope>
</reference>
<dbReference type="AlphaFoldDB" id="A0A6V7VHB3"/>
<organism evidence="1 2">
    <name type="scientific">Meloidogyne enterolobii</name>
    <name type="common">Root-knot nematode worm</name>
    <name type="synonym">Meloidogyne mayaguensis</name>
    <dbReference type="NCBI Taxonomy" id="390850"/>
    <lineage>
        <taxon>Eukaryota</taxon>
        <taxon>Metazoa</taxon>
        <taxon>Ecdysozoa</taxon>
        <taxon>Nematoda</taxon>
        <taxon>Chromadorea</taxon>
        <taxon>Rhabditida</taxon>
        <taxon>Tylenchina</taxon>
        <taxon>Tylenchomorpha</taxon>
        <taxon>Tylenchoidea</taxon>
        <taxon>Meloidogynidae</taxon>
        <taxon>Meloidogyninae</taxon>
        <taxon>Meloidogyne</taxon>
    </lineage>
</organism>
<dbReference type="EMBL" id="CAJEWN010000233">
    <property type="protein sequence ID" value="CAD2174340.1"/>
    <property type="molecule type" value="Genomic_DNA"/>
</dbReference>
<evidence type="ECO:0000313" key="1">
    <source>
        <dbReference type="EMBL" id="CAD2174340.1"/>
    </source>
</evidence>
<evidence type="ECO:0000313" key="2">
    <source>
        <dbReference type="Proteomes" id="UP000580250"/>
    </source>
</evidence>
<sequence>MILENLFPPFRVFLNILSHFYQILHNFPKILTFYRHTKPLAILEYFLNFPTFL</sequence>
<dbReference type="Proteomes" id="UP000580250">
    <property type="component" value="Unassembled WGS sequence"/>
</dbReference>
<accession>A0A6V7VHB3</accession>
<comment type="caution">
    <text evidence="1">The sequence shown here is derived from an EMBL/GenBank/DDBJ whole genome shotgun (WGS) entry which is preliminary data.</text>
</comment>
<gene>
    <name evidence="1" type="ORF">MENT_LOCUS25994</name>
</gene>
<name>A0A6V7VHB3_MELEN</name>
<protein>
    <submittedName>
        <fullName evidence="1">Uncharacterized protein</fullName>
    </submittedName>
</protein>
<proteinExistence type="predicted"/>